<name>A0A2I7NAE9_9VIRU</name>
<feature type="compositionally biased region" description="Low complexity" evidence="2">
    <location>
        <begin position="561"/>
        <end position="584"/>
    </location>
</feature>
<sequence length="630" mass="67993">MPNGLQFCSRSSQLNYSSRCFYKSNSELRRGTSPRLSIPVSLAPPKRSHSLPSLLGHPQLRSGYNSSPTPRSQNSRDFSPVQPLVLSGSHQQHSHVHEAVQVQETCALESQLSGTPELPPHCSGHYSLSRNESLLPLPCERFHARRAHVLLSLSNSRPLHRVSKTADSLLQSGCAPRGTLHRSLSLPHSLHLQNLRPDSPLHPRVSQCRFLQSASPSSVMAENLNHSFPPSPALCNQAGILGPCPLSSHSKRTSPKASHSTRHPKISISPPFLLSEQSPPSNERAVQHLSRDFLESRFLPNPGLLGTAPGHLHPATSSPPSGSNRCLQRPVHLYQSGQNPSDLRPRRLRSHSKQQARVLLGHTKRVGQSANLRAFKLPSPPPNMLPVLLKPHPKAATSFRPTLANVSFGSHPISFCLPSSPPLIQFQIPTPPPQATFLVSSKGEFSFAPQEFPTLPSPGVCRKSPSSSSFGATAPISPPPPSAANSSFPSKTGVASAENHDSDSKESSHSPPPLHPLHFPKSLPPLLPLPNATATPRQLPPQSPSPELSVVLGASGVPGLPTNQLSPTPSSPSSPTSFQSCQSPPRFPGYPPTPPGNLSHTTMYPDSPILRSRSELLERLRELQSLYPSD</sequence>
<feature type="compositionally biased region" description="Pro residues" evidence="2">
    <location>
        <begin position="585"/>
        <end position="595"/>
    </location>
</feature>
<feature type="compositionally biased region" description="Basic and acidic residues" evidence="2">
    <location>
        <begin position="498"/>
        <end position="508"/>
    </location>
</feature>
<evidence type="ECO:0000313" key="3">
    <source>
        <dbReference type="EMBL" id="AUR53411.1"/>
    </source>
</evidence>
<feature type="compositionally biased region" description="Basic residues" evidence="2">
    <location>
        <begin position="249"/>
        <end position="265"/>
    </location>
</feature>
<feature type="region of interest" description="Disordered" evidence="2">
    <location>
        <begin position="454"/>
        <end position="607"/>
    </location>
</feature>
<proteinExistence type="inferred from homology"/>
<dbReference type="EMBL" id="MG323924">
    <property type="protein sequence ID" value="AUR53411.1"/>
    <property type="molecule type" value="Genomic_RNA"/>
</dbReference>
<feature type="region of interest" description="Disordered" evidence="2">
    <location>
        <begin position="30"/>
        <end position="90"/>
    </location>
</feature>
<feature type="compositionally biased region" description="Polar residues" evidence="2">
    <location>
        <begin position="62"/>
        <end position="77"/>
    </location>
</feature>
<dbReference type="RefSeq" id="YP_010802407.1">
    <property type="nucleotide sequence ID" value="NC_077008.1"/>
</dbReference>
<feature type="compositionally biased region" description="Polar residues" evidence="2">
    <location>
        <begin position="315"/>
        <end position="326"/>
    </location>
</feature>
<comment type="similarity">
    <text evidence="1">Belongs to the tymoviridae protein p69 family.</text>
</comment>
<evidence type="ECO:0000256" key="2">
    <source>
        <dbReference type="SAM" id="MobiDB-lite"/>
    </source>
</evidence>
<accession>A0A2I7NAE9</accession>
<evidence type="ECO:0000256" key="1">
    <source>
        <dbReference type="ARBA" id="ARBA00008523"/>
    </source>
</evidence>
<dbReference type="Proteomes" id="UP001161308">
    <property type="component" value="Segment"/>
</dbReference>
<organism evidence="3 4">
    <name type="scientific">Naranjilla chlorotic mosaic virus</name>
    <dbReference type="NCBI Taxonomy" id="2073044"/>
    <lineage>
        <taxon>Viruses</taxon>
        <taxon>Riboviria</taxon>
        <taxon>Orthornavirae</taxon>
        <taxon>Kitrinoviricota</taxon>
        <taxon>Alsuviricetes</taxon>
        <taxon>Tymovirales</taxon>
        <taxon>Tymoviridae</taxon>
        <taxon>Tymovirus</taxon>
        <taxon>Tymovirus naranjillae</taxon>
    </lineage>
</organism>
<keyword evidence="4" id="KW-1185">Reference proteome</keyword>
<evidence type="ECO:0000313" key="4">
    <source>
        <dbReference type="Proteomes" id="UP001161308"/>
    </source>
</evidence>
<dbReference type="KEGG" id="vg:80541165"/>
<feature type="region of interest" description="Disordered" evidence="2">
    <location>
        <begin position="246"/>
        <end position="286"/>
    </location>
</feature>
<dbReference type="GeneID" id="80541165"/>
<dbReference type="Pfam" id="PF03251">
    <property type="entry name" value="Tymo_45kd_70kd"/>
    <property type="match status" value="1"/>
</dbReference>
<dbReference type="InterPro" id="IPR004935">
    <property type="entry name" value="45/70kDa_tymovirus"/>
</dbReference>
<feature type="region of interest" description="Disordered" evidence="2">
    <location>
        <begin position="300"/>
        <end position="327"/>
    </location>
</feature>
<reference evidence="3" key="1">
    <citation type="journal article" date="2018" name="Plant Dis.">
        <title>Characterization of a New Tymovirus Causing Stunting and Chlorotic Mosaic in Naranjilla (Solanum quitoense).</title>
        <authorList>
            <person name="Green K.J."/>
            <person name="Mollov D."/>
            <person name="Tran L.T."/>
            <person name="Alvarez-Quinto R.A."/>
            <person name="Ochoa J.B."/>
            <person name="Quito-Avila D.F."/>
            <person name="Karasev A.V."/>
        </authorList>
    </citation>
    <scope>NUCLEOTIDE SEQUENCE</scope>
    <source>
        <strain evidence="3">NarCMV</strain>
    </source>
</reference>
<protein>
    <submittedName>
        <fullName evidence="3">69K protein</fullName>
    </submittedName>
</protein>